<accession>A0A8J6C683</accession>
<keyword evidence="3" id="KW-1185">Reference proteome</keyword>
<gene>
    <name evidence="2" type="ORF">KFE25_004823</name>
</gene>
<organism evidence="2 3">
    <name type="scientific">Diacronema lutheri</name>
    <name type="common">Unicellular marine alga</name>
    <name type="synonym">Monochrysis lutheri</name>
    <dbReference type="NCBI Taxonomy" id="2081491"/>
    <lineage>
        <taxon>Eukaryota</taxon>
        <taxon>Haptista</taxon>
        <taxon>Haptophyta</taxon>
        <taxon>Pavlovophyceae</taxon>
        <taxon>Pavlovales</taxon>
        <taxon>Pavlovaceae</taxon>
        <taxon>Diacronema</taxon>
    </lineage>
</organism>
<evidence type="ECO:0000256" key="1">
    <source>
        <dbReference type="SAM" id="MobiDB-lite"/>
    </source>
</evidence>
<dbReference type="Proteomes" id="UP000751190">
    <property type="component" value="Unassembled WGS sequence"/>
</dbReference>
<reference evidence="2" key="1">
    <citation type="submission" date="2021-05" db="EMBL/GenBank/DDBJ databases">
        <title>The genome of the haptophyte Pavlova lutheri (Diacronema luteri, Pavlovales) - a model for lipid biosynthesis in eukaryotic algae.</title>
        <authorList>
            <person name="Hulatt C.J."/>
            <person name="Posewitz M.C."/>
        </authorList>
    </citation>
    <scope>NUCLEOTIDE SEQUENCE</scope>
    <source>
        <strain evidence="2">NIVA-4/92</strain>
    </source>
</reference>
<proteinExistence type="predicted"/>
<feature type="region of interest" description="Disordered" evidence="1">
    <location>
        <begin position="314"/>
        <end position="335"/>
    </location>
</feature>
<dbReference type="AlphaFoldDB" id="A0A8J6C683"/>
<comment type="caution">
    <text evidence="2">The sequence shown here is derived from an EMBL/GenBank/DDBJ whole genome shotgun (WGS) entry which is preliminary data.</text>
</comment>
<sequence length="495" mass="53744">MSPARDVARRTAELAISHCGQSLDWLEEVTGVMRDSQLQLERVIVYLKCGDGAFSIPSSAQASLSGLIRTTTLPNVGRCDHTWAYHLATFYSNLADFVFFVKDSTFDNPYRRLAGLTRSPGMAISDVVRLGFGCFRRTILKGRGHGLEGRLHLRRKVFDMRMSKYRGHTTTYQNWKDSGGSSGFQSAWDMANFAKLTYDRWFLDRLFNQTFIPVCYGGSFAFLGESARRHSRESWGRLAILLLRGDNIEEGHFQERLWHYALQPEFALTAAENAALVHGTGGDGTFAPQPWGPVKSFSSKDILAQLAAAQQQSQQAQDSALTAAQPMPRHGGTACGAPHAAGAGCKPAVAVAQPKPADPKADNFHALQYKGAVKKFTSGAILNDFTRATQGEEVTPTRAEPAWPPAAVTPLVADVAPLIEFDASAVAAPVRDDWADFVAMSAQPHVQPPAQLSLDASVHTAAPPVHAPPPPPPEPQAYGSNYGASVPTLPPPPKW</sequence>
<dbReference type="EMBL" id="JAGTXO010000016">
    <property type="protein sequence ID" value="KAG8463312.1"/>
    <property type="molecule type" value="Genomic_DNA"/>
</dbReference>
<feature type="compositionally biased region" description="Pro residues" evidence="1">
    <location>
        <begin position="465"/>
        <end position="475"/>
    </location>
</feature>
<dbReference type="OrthoDB" id="508429at2759"/>
<feature type="region of interest" description="Disordered" evidence="1">
    <location>
        <begin position="451"/>
        <end position="495"/>
    </location>
</feature>
<evidence type="ECO:0000313" key="3">
    <source>
        <dbReference type="Proteomes" id="UP000751190"/>
    </source>
</evidence>
<protein>
    <submittedName>
        <fullName evidence="2">Uncharacterized protein</fullName>
    </submittedName>
</protein>
<name>A0A8J6C683_DIALT</name>
<evidence type="ECO:0000313" key="2">
    <source>
        <dbReference type="EMBL" id="KAG8463312.1"/>
    </source>
</evidence>